<feature type="domain" description="PiggyBac transposable element-derived protein" evidence="1">
    <location>
        <begin position="73"/>
        <end position="246"/>
    </location>
</feature>
<accession>A0A8T0F1Q0</accession>
<name>A0A8T0F1Q0_ARGBR</name>
<dbReference type="EMBL" id="JABXBU010000044">
    <property type="protein sequence ID" value="KAF8784238.1"/>
    <property type="molecule type" value="Genomic_DNA"/>
</dbReference>
<evidence type="ECO:0000259" key="1">
    <source>
        <dbReference type="Pfam" id="PF13843"/>
    </source>
</evidence>
<evidence type="ECO:0000313" key="3">
    <source>
        <dbReference type="Proteomes" id="UP000807504"/>
    </source>
</evidence>
<evidence type="ECO:0000313" key="2">
    <source>
        <dbReference type="EMBL" id="KAF8784238.1"/>
    </source>
</evidence>
<organism evidence="2 3">
    <name type="scientific">Argiope bruennichi</name>
    <name type="common">Wasp spider</name>
    <name type="synonym">Aranea bruennichi</name>
    <dbReference type="NCBI Taxonomy" id="94029"/>
    <lineage>
        <taxon>Eukaryota</taxon>
        <taxon>Metazoa</taxon>
        <taxon>Ecdysozoa</taxon>
        <taxon>Arthropoda</taxon>
        <taxon>Chelicerata</taxon>
        <taxon>Arachnida</taxon>
        <taxon>Araneae</taxon>
        <taxon>Araneomorphae</taxon>
        <taxon>Entelegynae</taxon>
        <taxon>Araneoidea</taxon>
        <taxon>Araneidae</taxon>
        <taxon>Argiope</taxon>
    </lineage>
</organism>
<proteinExistence type="predicted"/>
<dbReference type="Pfam" id="PF13843">
    <property type="entry name" value="DDE_Tnp_1_7"/>
    <property type="match status" value="1"/>
</dbReference>
<reference evidence="2" key="1">
    <citation type="journal article" date="2020" name="bioRxiv">
        <title>Chromosome-level reference genome of the European wasp spider Argiope bruennichi: a resource for studies on range expansion and evolutionary adaptation.</title>
        <authorList>
            <person name="Sheffer M.M."/>
            <person name="Hoppe A."/>
            <person name="Krehenwinkel H."/>
            <person name="Uhl G."/>
            <person name="Kuss A.W."/>
            <person name="Jensen L."/>
            <person name="Jensen C."/>
            <person name="Gillespie R.G."/>
            <person name="Hoff K.J."/>
            <person name="Prost S."/>
        </authorList>
    </citation>
    <scope>NUCLEOTIDE SEQUENCE</scope>
</reference>
<dbReference type="Proteomes" id="UP000807504">
    <property type="component" value="Unassembled WGS sequence"/>
</dbReference>
<dbReference type="PANTHER" id="PTHR46599">
    <property type="entry name" value="PIGGYBAC TRANSPOSABLE ELEMENT-DERIVED PROTEIN 4"/>
    <property type="match status" value="1"/>
</dbReference>
<dbReference type="PANTHER" id="PTHR46599:SF3">
    <property type="entry name" value="PIGGYBAC TRANSPOSABLE ELEMENT-DERIVED PROTEIN 4"/>
    <property type="match status" value="1"/>
</dbReference>
<dbReference type="AlphaFoldDB" id="A0A8T0F1Q0"/>
<reference evidence="2" key="2">
    <citation type="submission" date="2020-06" db="EMBL/GenBank/DDBJ databases">
        <authorList>
            <person name="Sheffer M."/>
        </authorList>
    </citation>
    <scope>NUCLEOTIDE SEQUENCE</scope>
</reference>
<comment type="caution">
    <text evidence="2">The sequence shown here is derived from an EMBL/GenBank/DDBJ whole genome shotgun (WGS) entry which is preliminary data.</text>
</comment>
<protein>
    <submittedName>
        <fullName evidence="2">PiggyBac transposable element-derived protein like</fullName>
    </submittedName>
</protein>
<gene>
    <name evidence="2" type="ORF">HNY73_011533</name>
</gene>
<sequence length="371" mass="42493">MDSNSDYSDCDELMLSSEDEYSESESDDDTLNAARCWCPIDLQALSPAPPNFQFTSTPGISSAAKNFLGDSDDPMMFFSIFFDNAVMSFIMEETNRYAEDFFNKTDLTPSSRALNWKNTDIKELHLFFGLLLLQGIMPKSVEATYWSIRPILNTPFFGQIMSEKRFSLLMKFLHFENSDEFNKNTHPNAKLRKIFDIHNMLVERFKSAYTPNQSVTIDESLLAFKGLLAWKQYIPTRDCNTGPKVQYRLERWLLLSCGMMGKEGLKIQMREGVTPSIPRVTSFKEFRFCCNTKTELAYRSRIKILDFYADGFPDIEGKEMEAGCDKGAVACSLSRSTKQVDFADSINDSVDLKISIGTQRECRHITWESFP</sequence>
<dbReference type="InterPro" id="IPR029526">
    <property type="entry name" value="PGBD"/>
</dbReference>
<keyword evidence="3" id="KW-1185">Reference proteome</keyword>